<dbReference type="PANTHER" id="PTHR24305">
    <property type="entry name" value="CYTOCHROME P450"/>
    <property type="match status" value="1"/>
</dbReference>
<dbReference type="GO" id="GO:0004497">
    <property type="term" value="F:monooxygenase activity"/>
    <property type="evidence" value="ECO:0007669"/>
    <property type="project" value="UniProtKB-KW"/>
</dbReference>
<dbReference type="GO" id="GO:0005506">
    <property type="term" value="F:iron ion binding"/>
    <property type="evidence" value="ECO:0007669"/>
    <property type="project" value="InterPro"/>
</dbReference>
<keyword evidence="4 5" id="KW-0349">Heme</keyword>
<feature type="binding site" description="axial binding residue" evidence="4">
    <location>
        <position position="278"/>
    </location>
    <ligand>
        <name>heme</name>
        <dbReference type="ChEBI" id="CHEBI:30413"/>
    </ligand>
    <ligandPart>
        <name>Fe</name>
        <dbReference type="ChEBI" id="CHEBI:18248"/>
    </ligandPart>
</feature>
<evidence type="ECO:0000313" key="6">
    <source>
        <dbReference type="EMBL" id="RAR02003.1"/>
    </source>
</evidence>
<evidence type="ECO:0000256" key="2">
    <source>
        <dbReference type="ARBA" id="ARBA00022723"/>
    </source>
</evidence>
<dbReference type="SUPFAM" id="SSF48264">
    <property type="entry name" value="Cytochrome P450"/>
    <property type="match status" value="1"/>
</dbReference>
<dbReference type="GO" id="GO:0016705">
    <property type="term" value="F:oxidoreductase activity, acting on paired donors, with incorporation or reduction of molecular oxygen"/>
    <property type="evidence" value="ECO:0007669"/>
    <property type="project" value="InterPro"/>
</dbReference>
<dbReference type="PANTHER" id="PTHR24305:SF161">
    <property type="entry name" value="P450, PUTATIVE (EUROFUNG)-RELATED"/>
    <property type="match status" value="1"/>
</dbReference>
<dbReference type="PROSITE" id="PS00086">
    <property type="entry name" value="CYTOCHROME_P450"/>
    <property type="match status" value="1"/>
</dbReference>
<keyword evidence="3 4" id="KW-0408">Iron</keyword>
<name>A0A364MSL4_STELY</name>
<comment type="caution">
    <text evidence="6">The sequence shown here is derived from an EMBL/GenBank/DDBJ whole genome shotgun (WGS) entry which is preliminary data.</text>
</comment>
<gene>
    <name evidence="6" type="ORF">DDE83_008714</name>
</gene>
<keyword evidence="7" id="KW-1185">Reference proteome</keyword>
<dbReference type="Gene3D" id="1.10.630.10">
    <property type="entry name" value="Cytochrome P450"/>
    <property type="match status" value="1"/>
</dbReference>
<organism evidence="6 7">
    <name type="scientific">Stemphylium lycopersici</name>
    <name type="common">Tomato gray leaf spot disease fungus</name>
    <name type="synonym">Thyrospora lycopersici</name>
    <dbReference type="NCBI Taxonomy" id="183478"/>
    <lineage>
        <taxon>Eukaryota</taxon>
        <taxon>Fungi</taxon>
        <taxon>Dikarya</taxon>
        <taxon>Ascomycota</taxon>
        <taxon>Pezizomycotina</taxon>
        <taxon>Dothideomycetes</taxon>
        <taxon>Pleosporomycetidae</taxon>
        <taxon>Pleosporales</taxon>
        <taxon>Pleosporineae</taxon>
        <taxon>Pleosporaceae</taxon>
        <taxon>Stemphylium</taxon>
    </lineage>
</organism>
<evidence type="ECO:0000256" key="3">
    <source>
        <dbReference type="ARBA" id="ARBA00023004"/>
    </source>
</evidence>
<dbReference type="PRINTS" id="PR00385">
    <property type="entry name" value="P450"/>
</dbReference>
<evidence type="ECO:0000256" key="4">
    <source>
        <dbReference type="PIRSR" id="PIRSR602401-1"/>
    </source>
</evidence>
<dbReference type="PRINTS" id="PR00463">
    <property type="entry name" value="EP450I"/>
</dbReference>
<dbReference type="CDD" id="cd11058">
    <property type="entry name" value="CYP60B-like"/>
    <property type="match status" value="1"/>
</dbReference>
<dbReference type="Proteomes" id="UP000249619">
    <property type="component" value="Unassembled WGS sequence"/>
</dbReference>
<comment type="cofactor">
    <cofactor evidence="1 4">
        <name>heme</name>
        <dbReference type="ChEBI" id="CHEBI:30413"/>
    </cofactor>
</comment>
<keyword evidence="5" id="KW-0560">Oxidoreductase</keyword>
<sequence length="336" mass="37802">MRSYLRDVFSDQYLREQERLISDNIDHFITLIGEKGSSIDGVDIVMWFNLATFDIIGSLAFGESFGGISSGSEHFWVSIIVKSLRLGALADTFKRFPWLGYFAKKAFSGLLKQLIKDTRRGNDGISDVQLAAHASDFVIAGSETTATALACITYHLLKFPEIELRLQTEIREAFKFYEEINGTSTTSLPYLNAVILEGMRVYPPLPFPLPRVVPQGGDVVDGHFIPEGTIVSTNPFAASMSSQNFLNPWKFDPERWLGENGDDTLGASQPFSLGTRSCLGKSLAWLELRTILAKLYFRYDLKLLDPQLDWHSQSEMHTLWQKPEMRVSIVSRADKS</sequence>
<dbReference type="InterPro" id="IPR001128">
    <property type="entry name" value="Cyt_P450"/>
</dbReference>
<dbReference type="InterPro" id="IPR036396">
    <property type="entry name" value="Cyt_P450_sf"/>
</dbReference>
<evidence type="ECO:0000256" key="1">
    <source>
        <dbReference type="ARBA" id="ARBA00001971"/>
    </source>
</evidence>
<dbReference type="InterPro" id="IPR017972">
    <property type="entry name" value="Cyt_P450_CS"/>
</dbReference>
<dbReference type="AlphaFoldDB" id="A0A364MSL4"/>
<keyword evidence="2 4" id="KW-0479">Metal-binding</keyword>
<proteinExistence type="inferred from homology"/>
<evidence type="ECO:0000256" key="5">
    <source>
        <dbReference type="RuleBase" id="RU000461"/>
    </source>
</evidence>
<dbReference type="InterPro" id="IPR002401">
    <property type="entry name" value="Cyt_P450_E_grp-I"/>
</dbReference>
<protein>
    <submittedName>
        <fullName evidence="6">Benzoate 4-monooxygenase cytochrome p450</fullName>
    </submittedName>
</protein>
<accession>A0A364MSL4</accession>
<keyword evidence="5 6" id="KW-0503">Monooxygenase</keyword>
<dbReference type="GO" id="GO:0020037">
    <property type="term" value="F:heme binding"/>
    <property type="evidence" value="ECO:0007669"/>
    <property type="project" value="InterPro"/>
</dbReference>
<dbReference type="EMBL" id="QGDH01000235">
    <property type="protein sequence ID" value="RAR02003.1"/>
    <property type="molecule type" value="Genomic_DNA"/>
</dbReference>
<dbReference type="InterPro" id="IPR050121">
    <property type="entry name" value="Cytochrome_P450_monoxygenase"/>
</dbReference>
<dbReference type="STRING" id="183478.A0A364MSL4"/>
<comment type="similarity">
    <text evidence="5">Belongs to the cytochrome P450 family.</text>
</comment>
<dbReference type="Pfam" id="PF00067">
    <property type="entry name" value="p450"/>
    <property type="match status" value="1"/>
</dbReference>
<evidence type="ECO:0000313" key="7">
    <source>
        <dbReference type="Proteomes" id="UP000249619"/>
    </source>
</evidence>
<reference evidence="7" key="1">
    <citation type="submission" date="2018-05" db="EMBL/GenBank/DDBJ databases">
        <title>Draft genome sequence of Stemphylium lycopersici strain CIDEFI 213.</title>
        <authorList>
            <person name="Medina R."/>
            <person name="Franco M.E.E."/>
            <person name="Lucentini C.G."/>
            <person name="Saparrat M.C.N."/>
            <person name="Balatti P.A."/>
        </authorList>
    </citation>
    <scope>NUCLEOTIDE SEQUENCE [LARGE SCALE GENOMIC DNA]</scope>
    <source>
        <strain evidence="7">CIDEFI 213</strain>
    </source>
</reference>